<dbReference type="InterPro" id="IPR057661">
    <property type="entry name" value="RsdA/BaiN/AoA(So)_Rossmann"/>
</dbReference>
<name>A0A1W1BWB2_9ZZZZ</name>
<dbReference type="SUPFAM" id="SSF51905">
    <property type="entry name" value="FAD/NAD(P)-binding domain"/>
    <property type="match status" value="1"/>
</dbReference>
<feature type="domain" description="RsdA/BaiN/AoA(So)-like Rossmann fold-like" evidence="4">
    <location>
        <begin position="10"/>
        <end position="408"/>
    </location>
</feature>
<reference evidence="6" key="1">
    <citation type="submission" date="2016-10" db="EMBL/GenBank/DDBJ databases">
        <authorList>
            <person name="de Groot N.N."/>
        </authorList>
    </citation>
    <scope>NUCLEOTIDE SEQUENCE</scope>
</reference>
<dbReference type="InterPro" id="IPR023166">
    <property type="entry name" value="BaiN-like_dom_sf"/>
</dbReference>
<keyword evidence="2" id="KW-0285">Flavoprotein</keyword>
<dbReference type="PANTHER" id="PTHR42887:SF2">
    <property type="entry name" value="OS12G0638800 PROTEIN"/>
    <property type="match status" value="1"/>
</dbReference>
<keyword evidence="3" id="KW-0274">FAD</keyword>
<dbReference type="Gene3D" id="1.10.8.260">
    <property type="entry name" value="HI0933 insert domain-like"/>
    <property type="match status" value="1"/>
</dbReference>
<dbReference type="InterPro" id="IPR055178">
    <property type="entry name" value="RsdA/BaiN/AoA(So)-like_dom"/>
</dbReference>
<organism evidence="6">
    <name type="scientific">hydrothermal vent metagenome</name>
    <dbReference type="NCBI Taxonomy" id="652676"/>
    <lineage>
        <taxon>unclassified sequences</taxon>
        <taxon>metagenomes</taxon>
        <taxon>ecological metagenomes</taxon>
    </lineage>
</organism>
<dbReference type="EMBL" id="FPHI01000015">
    <property type="protein sequence ID" value="SFV57774.1"/>
    <property type="molecule type" value="Genomic_DNA"/>
</dbReference>
<evidence type="ECO:0000313" key="6">
    <source>
        <dbReference type="EMBL" id="SFV57774.1"/>
    </source>
</evidence>
<feature type="domain" description="RsdA/BaiN/AoA(So)-like insert" evidence="5">
    <location>
        <begin position="194"/>
        <end position="355"/>
    </location>
</feature>
<dbReference type="InterPro" id="IPR036188">
    <property type="entry name" value="FAD/NAD-bd_sf"/>
</dbReference>
<dbReference type="Gene3D" id="3.50.50.60">
    <property type="entry name" value="FAD/NAD(P)-binding domain"/>
    <property type="match status" value="1"/>
</dbReference>
<dbReference type="AlphaFoldDB" id="A0A1W1BWB2"/>
<evidence type="ECO:0000256" key="1">
    <source>
        <dbReference type="ARBA" id="ARBA00001974"/>
    </source>
</evidence>
<evidence type="ECO:0000256" key="3">
    <source>
        <dbReference type="ARBA" id="ARBA00022827"/>
    </source>
</evidence>
<protein>
    <submittedName>
        <fullName evidence="6">NAD(FAD)-utilizing dehydrogenases</fullName>
    </submittedName>
</protein>
<gene>
    <name evidence="6" type="ORF">MNB_SV-3-1397</name>
</gene>
<evidence type="ECO:0000259" key="4">
    <source>
        <dbReference type="Pfam" id="PF03486"/>
    </source>
</evidence>
<accession>A0A1W1BWB2</accession>
<dbReference type="SUPFAM" id="SSF160996">
    <property type="entry name" value="HI0933 insert domain-like"/>
    <property type="match status" value="1"/>
</dbReference>
<dbReference type="InterPro" id="IPR004792">
    <property type="entry name" value="BaiN-like"/>
</dbReference>
<dbReference type="Pfam" id="PF03486">
    <property type="entry name" value="HI0933_like"/>
    <property type="match status" value="1"/>
</dbReference>
<dbReference type="Gene3D" id="2.40.30.10">
    <property type="entry name" value="Translation factors"/>
    <property type="match status" value="1"/>
</dbReference>
<proteinExistence type="predicted"/>
<sequence length="410" mass="45123">MYNLFMSNKKMIIIGAGAASLVAAITRARAGQKVTLLEQNNKIGKKILVSGNGKCNITNKYINLNRFHSQNLPFVEEVLKNYDFKVVEKFFTSIGLELVEGKEGKMFPMSLQASSVVELLEYEAKRVGVEIVCECAVTGIEKKGNTFTLETTQGKKTCEQLLLASGSPAAPQLGGSNSGYAFATKMGHTLVPRHPSLVQLCSKESWVKGCAGVKVAGLAKLTANGEYITEKKGDLLFTNYGISGLAILDLSREISTRLANFDYCELSLDLMPELSKEKLTNLLLNRVQKKSEKPIGLWLQGVLNKKLIAIILEQSKSRVKLEKELNRKEINKLVHTIKNLKLSINDTKGFKGAEVATGGIDTTDVNPQTMESKLIPNLFFAGEILDVDGDRGGFNFHWAWVTGFRVGRNQ</sequence>
<dbReference type="PANTHER" id="PTHR42887">
    <property type="entry name" value="OS12G0638800 PROTEIN"/>
    <property type="match status" value="1"/>
</dbReference>
<evidence type="ECO:0000256" key="2">
    <source>
        <dbReference type="ARBA" id="ARBA00022630"/>
    </source>
</evidence>
<evidence type="ECO:0000259" key="5">
    <source>
        <dbReference type="Pfam" id="PF22780"/>
    </source>
</evidence>
<dbReference type="Pfam" id="PF22780">
    <property type="entry name" value="HI0933_like_1st"/>
    <property type="match status" value="1"/>
</dbReference>
<dbReference type="NCBIfam" id="TIGR00275">
    <property type="entry name" value="aminoacetone oxidase family FAD-binding enzyme"/>
    <property type="match status" value="1"/>
</dbReference>
<comment type="cofactor">
    <cofactor evidence="1">
        <name>FAD</name>
        <dbReference type="ChEBI" id="CHEBI:57692"/>
    </cofactor>
</comment>